<reference evidence="2" key="1">
    <citation type="journal article" date="2023" name="Mol. Phylogenet. Evol.">
        <title>Genome-scale phylogeny and comparative genomics of the fungal order Sordariales.</title>
        <authorList>
            <person name="Hensen N."/>
            <person name="Bonometti L."/>
            <person name="Westerberg I."/>
            <person name="Brannstrom I.O."/>
            <person name="Guillou S."/>
            <person name="Cros-Aarteil S."/>
            <person name="Calhoun S."/>
            <person name="Haridas S."/>
            <person name="Kuo A."/>
            <person name="Mondo S."/>
            <person name="Pangilinan J."/>
            <person name="Riley R."/>
            <person name="LaButti K."/>
            <person name="Andreopoulos B."/>
            <person name="Lipzen A."/>
            <person name="Chen C."/>
            <person name="Yan M."/>
            <person name="Daum C."/>
            <person name="Ng V."/>
            <person name="Clum A."/>
            <person name="Steindorff A."/>
            <person name="Ohm R.A."/>
            <person name="Martin F."/>
            <person name="Silar P."/>
            <person name="Natvig D.O."/>
            <person name="Lalanne C."/>
            <person name="Gautier V."/>
            <person name="Ament-Velasquez S.L."/>
            <person name="Kruys A."/>
            <person name="Hutchinson M.I."/>
            <person name="Powell A.J."/>
            <person name="Barry K."/>
            <person name="Miller A.N."/>
            <person name="Grigoriev I.V."/>
            <person name="Debuchy R."/>
            <person name="Gladieux P."/>
            <person name="Hiltunen Thoren M."/>
            <person name="Johannesson H."/>
        </authorList>
    </citation>
    <scope>NUCLEOTIDE SEQUENCE</scope>
    <source>
        <strain evidence="2">SMH4131-1</strain>
    </source>
</reference>
<comment type="caution">
    <text evidence="2">The sequence shown here is derived from an EMBL/GenBank/DDBJ whole genome shotgun (WGS) entry which is preliminary data.</text>
</comment>
<dbReference type="Proteomes" id="UP001286456">
    <property type="component" value="Unassembled WGS sequence"/>
</dbReference>
<reference evidence="2" key="2">
    <citation type="submission" date="2023-06" db="EMBL/GenBank/DDBJ databases">
        <authorList>
            <consortium name="Lawrence Berkeley National Laboratory"/>
            <person name="Haridas S."/>
            <person name="Hensen N."/>
            <person name="Bonometti L."/>
            <person name="Westerberg I."/>
            <person name="Brannstrom I.O."/>
            <person name="Guillou S."/>
            <person name="Cros-Aarteil S."/>
            <person name="Calhoun S."/>
            <person name="Kuo A."/>
            <person name="Mondo S."/>
            <person name="Pangilinan J."/>
            <person name="Riley R."/>
            <person name="Labutti K."/>
            <person name="Andreopoulos B."/>
            <person name="Lipzen A."/>
            <person name="Chen C."/>
            <person name="Yanf M."/>
            <person name="Daum C."/>
            <person name="Ng V."/>
            <person name="Clum A."/>
            <person name="Steindorff A."/>
            <person name="Ohm R."/>
            <person name="Martin F."/>
            <person name="Silar P."/>
            <person name="Natvig D."/>
            <person name="Lalanne C."/>
            <person name="Gautier V."/>
            <person name="Ament-Velasquez S.L."/>
            <person name="Kruys A."/>
            <person name="Hutchinson M.I."/>
            <person name="Powell A.J."/>
            <person name="Barry K."/>
            <person name="Miller A.N."/>
            <person name="Grigoriev I.V."/>
            <person name="Debuchy R."/>
            <person name="Gladieux P."/>
            <person name="Thoren M.H."/>
            <person name="Johannesson H."/>
        </authorList>
    </citation>
    <scope>NUCLEOTIDE SEQUENCE</scope>
    <source>
        <strain evidence="2">SMH4131-1</strain>
    </source>
</reference>
<dbReference type="AlphaFoldDB" id="A0AAE0J674"/>
<name>A0AAE0J674_9PEZI</name>
<evidence type="ECO:0000256" key="1">
    <source>
        <dbReference type="SAM" id="MobiDB-lite"/>
    </source>
</evidence>
<organism evidence="2 3">
    <name type="scientific">Cercophora scortea</name>
    <dbReference type="NCBI Taxonomy" id="314031"/>
    <lineage>
        <taxon>Eukaryota</taxon>
        <taxon>Fungi</taxon>
        <taxon>Dikarya</taxon>
        <taxon>Ascomycota</taxon>
        <taxon>Pezizomycotina</taxon>
        <taxon>Sordariomycetes</taxon>
        <taxon>Sordariomycetidae</taxon>
        <taxon>Sordariales</taxon>
        <taxon>Lasiosphaeriaceae</taxon>
        <taxon>Cercophora</taxon>
    </lineage>
</organism>
<gene>
    <name evidence="2" type="ORF">B0T19DRAFT_67482</name>
</gene>
<sequence>MPEQLSVSQVLALAPDELARFVKQNLIDEDDSLCIENITGWEDMSKDEGSLLARKLRTAADQALAADSSVVGPVDPADLAARLAQIPSDGEGRARSTTHCPSRRSRSPTKSPPDPYMYQPRFYEALVSDGGRPLYPLGLLHQVSANVKAYRDLLRPWTEYPDSLGPDDWGVFYRQWDRWRSFRRWQHHRRRMMLSFSDFLDQDRREFTMFGTDLETWDSFDEITRKQWEREFGYILEAQRDGDQGFFSRYAEAARSLLADHEIDLPFQLHLDPKQQDQRTTFIEYLVFEFSHLTTIARRANKLQQRPEYTRRYLFTKSKADHQRLKVDWILSEIGKIEVEQKTAAAAAAANSESPVGARHKKRKTTDDDGDVEPPAEKRRRTDETETETEVAGDGGNSHATPRRILEVGGQSDGSNGARSRREQEEIGKQNDSAAPGSLQQSGLRAVAASADVSHSRTRLEPDRKRFDTLRPRAGGKAVVVPASET</sequence>
<feature type="region of interest" description="Disordered" evidence="1">
    <location>
        <begin position="348"/>
        <end position="461"/>
    </location>
</feature>
<evidence type="ECO:0000313" key="2">
    <source>
        <dbReference type="EMBL" id="KAK3337285.1"/>
    </source>
</evidence>
<dbReference type="EMBL" id="JAUEPO010000001">
    <property type="protein sequence ID" value="KAK3337285.1"/>
    <property type="molecule type" value="Genomic_DNA"/>
</dbReference>
<protein>
    <submittedName>
        <fullName evidence="2">Uncharacterized protein</fullName>
    </submittedName>
</protein>
<feature type="compositionally biased region" description="Basic and acidic residues" evidence="1">
    <location>
        <begin position="375"/>
        <end position="384"/>
    </location>
</feature>
<feature type="region of interest" description="Disordered" evidence="1">
    <location>
        <begin position="84"/>
        <end position="114"/>
    </location>
</feature>
<feature type="compositionally biased region" description="Basic and acidic residues" evidence="1">
    <location>
        <begin position="420"/>
        <end position="429"/>
    </location>
</feature>
<keyword evidence="3" id="KW-1185">Reference proteome</keyword>
<proteinExistence type="predicted"/>
<evidence type="ECO:0000313" key="3">
    <source>
        <dbReference type="Proteomes" id="UP001286456"/>
    </source>
</evidence>
<accession>A0AAE0J674</accession>
<feature type="compositionally biased region" description="Polar residues" evidence="1">
    <location>
        <begin position="430"/>
        <end position="443"/>
    </location>
</feature>